<dbReference type="CDD" id="cd06170">
    <property type="entry name" value="LuxR_C_like"/>
    <property type="match status" value="1"/>
</dbReference>
<dbReference type="Pfam" id="PF00196">
    <property type="entry name" value="GerE"/>
    <property type="match status" value="1"/>
</dbReference>
<organism evidence="5 6">
    <name type="scientific">Paenibacillus rhizosphaerae</name>
    <dbReference type="NCBI Taxonomy" id="297318"/>
    <lineage>
        <taxon>Bacteria</taxon>
        <taxon>Bacillati</taxon>
        <taxon>Bacillota</taxon>
        <taxon>Bacilli</taxon>
        <taxon>Bacillales</taxon>
        <taxon>Paenibacillaceae</taxon>
        <taxon>Paenibacillus</taxon>
    </lineage>
</organism>
<evidence type="ECO:0000313" key="6">
    <source>
        <dbReference type="Proteomes" id="UP000187172"/>
    </source>
</evidence>
<dbReference type="InterPro" id="IPR036388">
    <property type="entry name" value="WH-like_DNA-bd_sf"/>
</dbReference>
<dbReference type="EMBL" id="MRTP01000007">
    <property type="protein sequence ID" value="OMF52214.1"/>
    <property type="molecule type" value="Genomic_DNA"/>
</dbReference>
<dbReference type="PROSITE" id="PS50043">
    <property type="entry name" value="HTH_LUXR_2"/>
    <property type="match status" value="1"/>
</dbReference>
<dbReference type="SMART" id="SM00421">
    <property type="entry name" value="HTH_LUXR"/>
    <property type="match status" value="1"/>
</dbReference>
<gene>
    <name evidence="5" type="ORF">BK138_22440</name>
</gene>
<dbReference type="PANTHER" id="PTHR44688:SF16">
    <property type="entry name" value="DNA-BINDING TRANSCRIPTIONAL ACTIVATOR DEVR_DOSR"/>
    <property type="match status" value="1"/>
</dbReference>
<dbReference type="Gene3D" id="1.10.10.10">
    <property type="entry name" value="Winged helix-like DNA-binding domain superfamily/Winged helix DNA-binding domain"/>
    <property type="match status" value="1"/>
</dbReference>
<keyword evidence="2" id="KW-0238">DNA-binding</keyword>
<dbReference type="SUPFAM" id="SSF52540">
    <property type="entry name" value="P-loop containing nucleoside triphosphate hydrolases"/>
    <property type="match status" value="1"/>
</dbReference>
<keyword evidence="1" id="KW-0805">Transcription regulation</keyword>
<dbReference type="InterPro" id="IPR016032">
    <property type="entry name" value="Sig_transdc_resp-reg_C-effctor"/>
</dbReference>
<dbReference type="PANTHER" id="PTHR44688">
    <property type="entry name" value="DNA-BINDING TRANSCRIPTIONAL ACTIVATOR DEVR_DOSR"/>
    <property type="match status" value="1"/>
</dbReference>
<keyword evidence="3" id="KW-0804">Transcription</keyword>
<dbReference type="Pfam" id="PF25873">
    <property type="entry name" value="WHD_MalT"/>
    <property type="match status" value="1"/>
</dbReference>
<evidence type="ECO:0000256" key="1">
    <source>
        <dbReference type="ARBA" id="ARBA00023015"/>
    </source>
</evidence>
<proteinExistence type="predicted"/>
<dbReference type="Pfam" id="PF17874">
    <property type="entry name" value="TPR_MalT"/>
    <property type="match status" value="1"/>
</dbReference>
<reference evidence="5 6" key="1">
    <citation type="submission" date="2016-11" db="EMBL/GenBank/DDBJ databases">
        <title>Paenibacillus species isolates.</title>
        <authorList>
            <person name="Beno S.M."/>
        </authorList>
    </citation>
    <scope>NUCLEOTIDE SEQUENCE [LARGE SCALE GENOMIC DNA]</scope>
    <source>
        <strain evidence="5 6">FSL R5-0378</strain>
    </source>
</reference>
<dbReference type="AlphaFoldDB" id="A0A1R1EK64"/>
<feature type="domain" description="HTH luxR-type" evidence="4">
    <location>
        <begin position="811"/>
        <end position="876"/>
    </location>
</feature>
<comment type="caution">
    <text evidence="5">The sequence shown here is derived from an EMBL/GenBank/DDBJ whole genome shotgun (WGS) entry which is preliminary data.</text>
</comment>
<protein>
    <submittedName>
        <fullName evidence="5">LuxR family transcriptional regulator</fullName>
    </submittedName>
</protein>
<dbReference type="InterPro" id="IPR000792">
    <property type="entry name" value="Tscrpt_reg_LuxR_C"/>
</dbReference>
<dbReference type="InterPro" id="IPR059106">
    <property type="entry name" value="WHD_MalT"/>
</dbReference>
<dbReference type="InterPro" id="IPR027417">
    <property type="entry name" value="P-loop_NTPase"/>
</dbReference>
<dbReference type="SUPFAM" id="SSF46894">
    <property type="entry name" value="C-terminal effector domain of the bipartite response regulators"/>
    <property type="match status" value="1"/>
</dbReference>
<dbReference type="Proteomes" id="UP000187172">
    <property type="component" value="Unassembled WGS sequence"/>
</dbReference>
<dbReference type="Gene3D" id="1.25.40.10">
    <property type="entry name" value="Tetratricopeptide repeat domain"/>
    <property type="match status" value="1"/>
</dbReference>
<evidence type="ECO:0000259" key="4">
    <source>
        <dbReference type="PROSITE" id="PS50043"/>
    </source>
</evidence>
<dbReference type="PRINTS" id="PR00038">
    <property type="entry name" value="HTHLUXR"/>
</dbReference>
<dbReference type="GO" id="GO:0006355">
    <property type="term" value="P:regulation of DNA-templated transcription"/>
    <property type="evidence" value="ECO:0007669"/>
    <property type="project" value="InterPro"/>
</dbReference>
<name>A0A1R1EK64_9BACL</name>
<sequence length="879" mass="98233">MITRTDAIILKTKITLPFPKDGLVERERLLQSLSGGVHGRLTLIYAPAGSGKTTLLTQWARSEGVNCAWLALDGRDNDPVRFWRYAAFALAEVLPAPAALRMLELADALPSLSADAFLDALMNELYGLSEPVKLVLDDYHWIEDDRIHNGLSYLIDYMPPTLHVTVASRKEVPFPASKWLSKRECIVIDADRLQFTRDESEQFYHKSGIMRLTPRQIDRIAERTEGWAAGLQLASLSLRAAEDVDRWIEGFYGDHRDVADYLFQEVLAQLPADLRSFVLTTAVLDRMDAGICSLLTGDPASGDKLDAARRFNLFLIPLDLKHEWFRYHHLFAGFVREHLKRHQPDEWLRLNRLASRGFASRGLLDEAVDHAMAAGDYAEAGRLLEQHIPAVLERGEVSVLLRWFEGFPPAYELSMELSLLYAFVLVLTGHFGQAETRLGSLEASTRMLKESERLKQLQSGILFVRSNLMFASGDFTNWFAFIGTMLDDILPADPTYYMFNYNKTEPLVRRTALGLKGVLSADTEKIGTLFMGVLAAHGWQGSLIHLYVKQSLVEGYYEWNRLGECRQMLQEMTALTEKLNVPGLLVPMLLMKARLLIADDRTALAHDVIDEVLDAPLSSSAGWGTPWVHLLTAFKVRMHLADGQMPAARKLMARLGLTAKDKPTFQREYEMMTLVRLLGKQRKENEALRILEHLLPQSEREQLVSGIVENHTLQALLKEQLGQKTAALRHLHTALFLGEKNGYIRSFVDEGKPMMSLLGRYEAAVIRGESGGSHEDIGAGLPGEVSGDYVRTLLRLFPVAMQETATAAAAPAASAEPLSRSESELLRLIGQGASNKEMAAELALSEGTIKVYLSRLYEKLGVSSRTQALVTARQLGLLS</sequence>
<evidence type="ECO:0000256" key="2">
    <source>
        <dbReference type="ARBA" id="ARBA00023125"/>
    </source>
</evidence>
<accession>A0A1R1EK64</accession>
<dbReference type="InterPro" id="IPR041617">
    <property type="entry name" value="TPR_MalT"/>
</dbReference>
<dbReference type="InterPro" id="IPR011990">
    <property type="entry name" value="TPR-like_helical_dom_sf"/>
</dbReference>
<dbReference type="InterPro" id="IPR041664">
    <property type="entry name" value="AAA_16"/>
</dbReference>
<dbReference type="Gene3D" id="3.40.50.300">
    <property type="entry name" value="P-loop containing nucleotide triphosphate hydrolases"/>
    <property type="match status" value="1"/>
</dbReference>
<dbReference type="Pfam" id="PF13191">
    <property type="entry name" value="AAA_16"/>
    <property type="match status" value="1"/>
</dbReference>
<dbReference type="SUPFAM" id="SSF48452">
    <property type="entry name" value="TPR-like"/>
    <property type="match status" value="1"/>
</dbReference>
<dbReference type="RefSeq" id="WP_076173036.1">
    <property type="nucleotide sequence ID" value="NZ_MRTP01000007.1"/>
</dbReference>
<keyword evidence="6" id="KW-1185">Reference proteome</keyword>
<dbReference type="GO" id="GO:0003677">
    <property type="term" value="F:DNA binding"/>
    <property type="evidence" value="ECO:0007669"/>
    <property type="project" value="UniProtKB-KW"/>
</dbReference>
<dbReference type="STRING" id="297318.BK138_22440"/>
<evidence type="ECO:0000256" key="3">
    <source>
        <dbReference type="ARBA" id="ARBA00023163"/>
    </source>
</evidence>
<evidence type="ECO:0000313" key="5">
    <source>
        <dbReference type="EMBL" id="OMF52214.1"/>
    </source>
</evidence>